<evidence type="ECO:0000313" key="2">
    <source>
        <dbReference type="EMBL" id="KYH31214.1"/>
    </source>
</evidence>
<dbReference type="RefSeq" id="WP_169802206.1">
    <property type="nucleotide sequence ID" value="NZ_LTBC01000014.1"/>
</dbReference>
<organism evidence="2 3">
    <name type="scientific">Moorella mulderi DSM 14980</name>
    <dbReference type="NCBI Taxonomy" id="1122241"/>
    <lineage>
        <taxon>Bacteria</taxon>
        <taxon>Bacillati</taxon>
        <taxon>Bacillota</taxon>
        <taxon>Clostridia</taxon>
        <taxon>Neomoorellales</taxon>
        <taxon>Neomoorellaceae</taxon>
        <taxon>Neomoorella</taxon>
    </lineage>
</organism>
<dbReference type="InterPro" id="IPR012437">
    <property type="entry name" value="DUF1638"/>
</dbReference>
<sequence length="215" mass="24327">MWDVMGRYRVIACKVMEEELSVLAPEGYELYFLDQGLHRSPDRLRQALQEAIDGTCGSELVLLGYGFCGGALEGLRAGPAPLIIPKVEDCIPLLLGSLEARQQWGPDTYFLSAGWLAGEENLVREYERCLSRYGEERGGSLMRQLFRHYRRMVYINTGRRGEDVARKAAREAAEKLGLNFEITSGNKDYLRQLLRGPWDHLFLQVPPGTTFPAIE</sequence>
<dbReference type="Pfam" id="PF07796">
    <property type="entry name" value="DUF1638"/>
    <property type="match status" value="1"/>
</dbReference>
<feature type="domain" description="DUF1638" evidence="1">
    <location>
        <begin position="32"/>
        <end position="194"/>
    </location>
</feature>
<name>A0A151AU62_9FIRM</name>
<reference evidence="2 3" key="1">
    <citation type="submission" date="2016-02" db="EMBL/GenBank/DDBJ databases">
        <title>Genome sequence of Moorella mulderi DSM 14980.</title>
        <authorList>
            <person name="Poehlein A."/>
            <person name="Daniel R."/>
        </authorList>
    </citation>
    <scope>NUCLEOTIDE SEQUENCE [LARGE SCALE GENOMIC DNA]</scope>
    <source>
        <strain evidence="2 3">DSM 14980</strain>
    </source>
</reference>
<dbReference type="AlphaFoldDB" id="A0A151AU62"/>
<evidence type="ECO:0000313" key="3">
    <source>
        <dbReference type="Proteomes" id="UP000075670"/>
    </source>
</evidence>
<dbReference type="PATRIC" id="fig|1122241.3.peg.2754"/>
<dbReference type="EMBL" id="LTBC01000014">
    <property type="protein sequence ID" value="KYH31214.1"/>
    <property type="molecule type" value="Genomic_DNA"/>
</dbReference>
<proteinExistence type="predicted"/>
<comment type="caution">
    <text evidence="2">The sequence shown here is derived from an EMBL/GenBank/DDBJ whole genome shotgun (WGS) entry which is preliminary data.</text>
</comment>
<keyword evidence="3" id="KW-1185">Reference proteome</keyword>
<gene>
    <name evidence="2" type="ORF">MOMUL_25950</name>
</gene>
<evidence type="ECO:0000259" key="1">
    <source>
        <dbReference type="Pfam" id="PF07796"/>
    </source>
</evidence>
<dbReference type="Proteomes" id="UP000075670">
    <property type="component" value="Unassembled WGS sequence"/>
</dbReference>
<protein>
    <recommendedName>
        <fullName evidence="1">DUF1638 domain-containing protein</fullName>
    </recommendedName>
</protein>
<accession>A0A151AU62</accession>